<feature type="region of interest" description="Disordered" evidence="1">
    <location>
        <begin position="453"/>
        <end position="560"/>
    </location>
</feature>
<dbReference type="PANTHER" id="PTHR33840:SF1">
    <property type="entry name" value="TLE1 PHOSPHOLIPASE DOMAIN-CONTAINING PROTEIN"/>
    <property type="match status" value="1"/>
</dbReference>
<feature type="compositionally biased region" description="Basic and acidic residues" evidence="1">
    <location>
        <begin position="503"/>
        <end position="513"/>
    </location>
</feature>
<dbReference type="OrthoDB" id="3162439at2759"/>
<sequence length="560" mass="64049">MKRLFVCCDGTSCDATQGEHEAITNVARFARCVKTVADDKKTLQLVYYHKGPVNWITGSDIHDIIQDAYHFICQNYDFDGDGDEIHLVGFSRGAFAVRALACFIADVGLFRKTGLAFLPGTYKLWRKSNEKLEERESYKEYLDPLLTEVTGEEKPKLIQGIAIQSCAVWDTVSNLKDPLKKGHRLQNAFQALALNEDSYEFLPVLWKKPDPGLKSENSETERESEKADGKSEEKKPEQPRIKQCWFRGNHSDIGGGYADSGLATLSLLWMVAQFKAFLPNVSFDDDILTDFMTPMSLKWTTDSQGRETYTYKSHNATKGAVHNTPNLFRLSLRGLTSDIARKSLFESSATLHSTVRILMKLDARTDRGKKNVLLEDYHPEIYKENGQRARWCHNLKGNTLEEDCATKWESDIFHEWLIREHDWRKKHSDDNEEMRKSFAAKLYPVRNQMEGPHERTMFEAPQSPNRKRASSEKREKSSSMSRTKSEGKPVKDPIRSKSMQPSRKIDRPEDLPHLGKAMNGKDGSNSRGRLDLKDTPSPETATRWKKRSNSRRKQDSDSPD</sequence>
<dbReference type="EMBL" id="MU004187">
    <property type="protein sequence ID" value="KAF2497236.1"/>
    <property type="molecule type" value="Genomic_DNA"/>
</dbReference>
<evidence type="ECO:0000313" key="3">
    <source>
        <dbReference type="EMBL" id="KAF2497236.1"/>
    </source>
</evidence>
<dbReference type="InterPro" id="IPR018712">
    <property type="entry name" value="Tle1-like_cat"/>
</dbReference>
<organism evidence="3 4">
    <name type="scientific">Lophium mytilinum</name>
    <dbReference type="NCBI Taxonomy" id="390894"/>
    <lineage>
        <taxon>Eukaryota</taxon>
        <taxon>Fungi</taxon>
        <taxon>Dikarya</taxon>
        <taxon>Ascomycota</taxon>
        <taxon>Pezizomycotina</taxon>
        <taxon>Dothideomycetes</taxon>
        <taxon>Pleosporomycetidae</taxon>
        <taxon>Mytilinidiales</taxon>
        <taxon>Mytilinidiaceae</taxon>
        <taxon>Lophium</taxon>
    </lineage>
</organism>
<dbReference type="AlphaFoldDB" id="A0A6A6QYA3"/>
<dbReference type="Pfam" id="PF09994">
    <property type="entry name" value="T6SS_Tle1-like_cat"/>
    <property type="match status" value="1"/>
</dbReference>
<accession>A0A6A6QYA3</accession>
<evidence type="ECO:0000313" key="4">
    <source>
        <dbReference type="Proteomes" id="UP000799750"/>
    </source>
</evidence>
<feature type="domain" description="T6SS Phospholipase effector Tle1-like catalytic" evidence="2">
    <location>
        <begin position="2"/>
        <end position="273"/>
    </location>
</feature>
<evidence type="ECO:0000259" key="2">
    <source>
        <dbReference type="Pfam" id="PF09994"/>
    </source>
</evidence>
<proteinExistence type="predicted"/>
<gene>
    <name evidence="3" type="ORF">BU16DRAFT_617247</name>
</gene>
<evidence type="ECO:0000256" key="1">
    <source>
        <dbReference type="SAM" id="MobiDB-lite"/>
    </source>
</evidence>
<dbReference type="InterPro" id="IPR029058">
    <property type="entry name" value="AB_hydrolase_fold"/>
</dbReference>
<keyword evidence="4" id="KW-1185">Reference proteome</keyword>
<feature type="compositionally biased region" description="Basic and acidic residues" evidence="1">
    <location>
        <begin position="469"/>
        <end position="495"/>
    </location>
</feature>
<dbReference type="SUPFAM" id="SSF53474">
    <property type="entry name" value="alpha/beta-Hydrolases"/>
    <property type="match status" value="1"/>
</dbReference>
<dbReference type="Proteomes" id="UP000799750">
    <property type="component" value="Unassembled WGS sequence"/>
</dbReference>
<feature type="region of interest" description="Disordered" evidence="1">
    <location>
        <begin position="212"/>
        <end position="240"/>
    </location>
</feature>
<dbReference type="PANTHER" id="PTHR33840">
    <property type="match status" value="1"/>
</dbReference>
<name>A0A6A6QYA3_9PEZI</name>
<protein>
    <recommendedName>
        <fullName evidence="2">T6SS Phospholipase effector Tle1-like catalytic domain-containing protein</fullName>
    </recommendedName>
</protein>
<reference evidence="3" key="1">
    <citation type="journal article" date="2020" name="Stud. Mycol.">
        <title>101 Dothideomycetes genomes: a test case for predicting lifestyles and emergence of pathogens.</title>
        <authorList>
            <person name="Haridas S."/>
            <person name="Albert R."/>
            <person name="Binder M."/>
            <person name="Bloem J."/>
            <person name="Labutti K."/>
            <person name="Salamov A."/>
            <person name="Andreopoulos B."/>
            <person name="Baker S."/>
            <person name="Barry K."/>
            <person name="Bills G."/>
            <person name="Bluhm B."/>
            <person name="Cannon C."/>
            <person name="Castanera R."/>
            <person name="Culley D."/>
            <person name="Daum C."/>
            <person name="Ezra D."/>
            <person name="Gonzalez J."/>
            <person name="Henrissat B."/>
            <person name="Kuo A."/>
            <person name="Liang C."/>
            <person name="Lipzen A."/>
            <person name="Lutzoni F."/>
            <person name="Magnuson J."/>
            <person name="Mondo S."/>
            <person name="Nolan M."/>
            <person name="Ohm R."/>
            <person name="Pangilinan J."/>
            <person name="Park H.-J."/>
            <person name="Ramirez L."/>
            <person name="Alfaro M."/>
            <person name="Sun H."/>
            <person name="Tritt A."/>
            <person name="Yoshinaga Y."/>
            <person name="Zwiers L.-H."/>
            <person name="Turgeon B."/>
            <person name="Goodwin S."/>
            <person name="Spatafora J."/>
            <person name="Crous P."/>
            <person name="Grigoriev I."/>
        </authorList>
    </citation>
    <scope>NUCLEOTIDE SEQUENCE</scope>
    <source>
        <strain evidence="3">CBS 269.34</strain>
    </source>
</reference>